<protein>
    <recommendedName>
        <fullName evidence="7">Peptidase M3A/M3B catalytic domain-containing protein</fullName>
    </recommendedName>
</protein>
<organism evidence="8 9">
    <name type="scientific">Clostridium kluyveri (strain NBRC 12016)</name>
    <dbReference type="NCBI Taxonomy" id="583346"/>
    <lineage>
        <taxon>Bacteria</taxon>
        <taxon>Bacillati</taxon>
        <taxon>Bacillota</taxon>
        <taxon>Clostridia</taxon>
        <taxon>Eubacteriales</taxon>
        <taxon>Clostridiaceae</taxon>
        <taxon>Clostridium</taxon>
    </lineage>
</organism>
<evidence type="ECO:0000256" key="6">
    <source>
        <dbReference type="RuleBase" id="RU003435"/>
    </source>
</evidence>
<evidence type="ECO:0000256" key="1">
    <source>
        <dbReference type="ARBA" id="ARBA00022670"/>
    </source>
</evidence>
<keyword evidence="1 6" id="KW-0645">Protease</keyword>
<gene>
    <name evidence="8" type="ordered locus">CKR_2031</name>
</gene>
<dbReference type="PANTHER" id="PTHR11804:SF28">
    <property type="entry name" value="OLIGOENDOPEPTIDASE F"/>
    <property type="match status" value="1"/>
</dbReference>
<dbReference type="MEROPS" id="M03.010"/>
<dbReference type="InterPro" id="IPR001567">
    <property type="entry name" value="Pept_M3A_M3B_dom"/>
</dbReference>
<dbReference type="InterPro" id="IPR011976">
    <property type="entry name" value="Pept_M3B_oligopep-rel"/>
</dbReference>
<keyword evidence="4 6" id="KW-0862">Zinc</keyword>
<evidence type="ECO:0000256" key="2">
    <source>
        <dbReference type="ARBA" id="ARBA00022723"/>
    </source>
</evidence>
<dbReference type="GO" id="GO:0006518">
    <property type="term" value="P:peptide metabolic process"/>
    <property type="evidence" value="ECO:0007669"/>
    <property type="project" value="TreeGrafter"/>
</dbReference>
<keyword evidence="5 6" id="KW-0482">Metalloprotease</keyword>
<dbReference type="PANTHER" id="PTHR11804">
    <property type="entry name" value="PROTEASE M3 THIMET OLIGOPEPTIDASE-RELATED"/>
    <property type="match status" value="1"/>
</dbReference>
<dbReference type="Proteomes" id="UP000007969">
    <property type="component" value="Chromosome"/>
</dbReference>
<evidence type="ECO:0000313" key="9">
    <source>
        <dbReference type="Proteomes" id="UP000007969"/>
    </source>
</evidence>
<feature type="domain" description="Peptidase M3A/M3B catalytic" evidence="7">
    <location>
        <begin position="172"/>
        <end position="551"/>
    </location>
</feature>
<evidence type="ECO:0000259" key="7">
    <source>
        <dbReference type="Pfam" id="PF01432"/>
    </source>
</evidence>
<dbReference type="GO" id="GO:0006508">
    <property type="term" value="P:proteolysis"/>
    <property type="evidence" value="ECO:0007669"/>
    <property type="project" value="UniProtKB-KW"/>
</dbReference>
<keyword evidence="2 6" id="KW-0479">Metal-binding</keyword>
<name>B9E3K7_CLOK1</name>
<evidence type="ECO:0000256" key="3">
    <source>
        <dbReference type="ARBA" id="ARBA00022801"/>
    </source>
</evidence>
<dbReference type="InterPro" id="IPR045090">
    <property type="entry name" value="Pept_M3A_M3B"/>
</dbReference>
<accession>B9E3K7</accession>
<evidence type="ECO:0000256" key="4">
    <source>
        <dbReference type="ARBA" id="ARBA00022833"/>
    </source>
</evidence>
<keyword evidence="3 6" id="KW-0378">Hydrolase</keyword>
<dbReference type="KEGG" id="ckr:CKR_2031"/>
<reference evidence="9" key="1">
    <citation type="submission" date="2005-09" db="EMBL/GenBank/DDBJ databases">
        <title>Complete genome sequence of Clostridium kluyveri and comparative genomics of Clostridia species.</title>
        <authorList>
            <person name="Inui M."/>
            <person name="Nonaka H."/>
            <person name="Shinoda Y."/>
            <person name="Ikenaga Y."/>
            <person name="Abe M."/>
            <person name="Naito K."/>
            <person name="Vertes A.A."/>
            <person name="Yukawa H."/>
        </authorList>
    </citation>
    <scope>NUCLEOTIDE SEQUENCE [LARGE SCALE GENOMIC DNA]</scope>
    <source>
        <strain evidence="9">NBRC 12016</strain>
    </source>
</reference>
<dbReference type="GO" id="GO:0046872">
    <property type="term" value="F:metal ion binding"/>
    <property type="evidence" value="ECO:0007669"/>
    <property type="project" value="UniProtKB-UniRule"/>
</dbReference>
<dbReference type="CDD" id="cd09606">
    <property type="entry name" value="M3B_PepF"/>
    <property type="match status" value="1"/>
</dbReference>
<evidence type="ECO:0000256" key="5">
    <source>
        <dbReference type="ARBA" id="ARBA00023049"/>
    </source>
</evidence>
<dbReference type="AlphaFoldDB" id="B9E3K7"/>
<dbReference type="SUPFAM" id="SSF55486">
    <property type="entry name" value="Metalloproteases ('zincins'), catalytic domain"/>
    <property type="match status" value="1"/>
</dbReference>
<dbReference type="NCBIfam" id="TIGR02289">
    <property type="entry name" value="M3_not_pepF"/>
    <property type="match status" value="1"/>
</dbReference>
<proteinExistence type="inferred from homology"/>
<sequence>MHWRHIMKFSEFKYERPDYDEVKKSINSLVDELKSANRCEKQLECINHINNIRNHLQTVGTLAQIRHSINTKDNYYDKEKSYWDKYSPLYDELDSTFYKELVQSKFRKELEEKLGRQFFTLAEFSLKSFSPKVIEDLQLENKLSSEYTKLLASAKIPFMGETRNLSGLTPFIQSKDRQIRKNASDAKYKFFTDHEDEIDKIYDDLVKVRTKIAQKLGFKSFVELGYIRMKRSDYTPEMVAKFRKQVEKYLVPAASKLYDRQIKRLGLETLTYYDEKFEFTTGNAKPKGSPQWIVSNASKMYSELSAETGEFFSFMLEGELLDLVTKENKAGGGYCTYIPEYKAPFIFSNFNGTSGDVDVLTHEAGHAFQTYLSRWIEIPECIFPTYESCEIHSMSMEFFTWPWMNLFFQEDANKYRFAHLESAVKFIPYGVTVDEFQHYVYENPEATPEDRKKAWRNIEKKYLPHKDYTGCDFLENGAWWFQQSHIFNVPFYYIDYTLAQICALQFWKKAMNNRKSAWEDYIRICKVGGTKSFLELVEIANLKSPFHDGCISSIIKAINNWFNSIDDKKL</sequence>
<dbReference type="EMBL" id="AP009049">
    <property type="protein sequence ID" value="BAH07082.1"/>
    <property type="molecule type" value="Genomic_DNA"/>
</dbReference>
<dbReference type="Pfam" id="PF01432">
    <property type="entry name" value="Peptidase_M3"/>
    <property type="match status" value="1"/>
</dbReference>
<dbReference type="HOGENOM" id="CLU_030403_1_0_9"/>
<dbReference type="Gene3D" id="1.10.1370.30">
    <property type="match status" value="1"/>
</dbReference>
<comment type="cofactor">
    <cofactor evidence="6">
        <name>Zn(2+)</name>
        <dbReference type="ChEBI" id="CHEBI:29105"/>
    </cofactor>
    <text evidence="6">Binds 1 zinc ion.</text>
</comment>
<dbReference type="GO" id="GO:0004222">
    <property type="term" value="F:metalloendopeptidase activity"/>
    <property type="evidence" value="ECO:0007669"/>
    <property type="project" value="InterPro"/>
</dbReference>
<comment type="similarity">
    <text evidence="6">Belongs to the peptidase M3 family.</text>
</comment>
<evidence type="ECO:0000313" key="8">
    <source>
        <dbReference type="EMBL" id="BAH07082.1"/>
    </source>
</evidence>